<dbReference type="EMBL" id="ABJB010208747">
    <property type="status" value="NOT_ANNOTATED_CDS"/>
    <property type="molecule type" value="Genomic_DNA"/>
</dbReference>
<reference evidence="3" key="1">
    <citation type="submission" date="2008-03" db="EMBL/GenBank/DDBJ databases">
        <title>Annotation of Ixodes scapularis.</title>
        <authorList>
            <consortium name="Ixodes scapularis Genome Project Consortium"/>
            <person name="Caler E."/>
            <person name="Hannick L.I."/>
            <person name="Bidwell S."/>
            <person name="Joardar V."/>
            <person name="Thiagarajan M."/>
            <person name="Amedeo P."/>
            <person name="Galinsky K.J."/>
            <person name="Schobel S."/>
            <person name="Inman J."/>
            <person name="Hostetler J."/>
            <person name="Miller J."/>
            <person name="Hammond M."/>
            <person name="Megy K."/>
            <person name="Lawson D."/>
            <person name="Kodira C."/>
            <person name="Sutton G."/>
            <person name="Meyer J."/>
            <person name="Hill C.A."/>
            <person name="Birren B."/>
            <person name="Nene V."/>
            <person name="Collins F."/>
            <person name="Alarcon-Chaidez F."/>
            <person name="Wikel S."/>
            <person name="Strausberg R."/>
        </authorList>
    </citation>
    <scope>NUCLEOTIDE SEQUENCE [LARGE SCALE GENOMIC DNA]</scope>
    <source>
        <strain evidence="3">Wikel</strain>
    </source>
</reference>
<dbReference type="AlphaFoldDB" id="A0A1S4KVB6"/>
<evidence type="ECO:0000256" key="1">
    <source>
        <dbReference type="SAM" id="MobiDB-lite"/>
    </source>
</evidence>
<proteinExistence type="predicted"/>
<dbReference type="VEuPathDB" id="VectorBase:ISCI004870"/>
<name>A0A1S4KVB6_IXOSC</name>
<keyword evidence="3" id="KW-1185">Reference proteome</keyword>
<sequence>SLVPEGSPPIPTPSPAARTAERRRSRRANGQQDRTRPARGPNYISSRSGGPQGRSSPAGRLPPSPPCSRSAGGVRARARPFFSQRRDKAPLAERAPAGRSLVVACSAVQRSAGDAPLSAPTPPPLLTPPRLRVHTHTSRRR</sequence>
<organism evidence="2 3">
    <name type="scientific">Ixodes scapularis</name>
    <name type="common">Black-legged tick</name>
    <name type="synonym">Deer tick</name>
    <dbReference type="NCBI Taxonomy" id="6945"/>
    <lineage>
        <taxon>Eukaryota</taxon>
        <taxon>Metazoa</taxon>
        <taxon>Ecdysozoa</taxon>
        <taxon>Arthropoda</taxon>
        <taxon>Chelicerata</taxon>
        <taxon>Arachnida</taxon>
        <taxon>Acari</taxon>
        <taxon>Parasitiformes</taxon>
        <taxon>Ixodida</taxon>
        <taxon>Ixodoidea</taxon>
        <taxon>Ixodidae</taxon>
        <taxon>Ixodinae</taxon>
        <taxon>Ixodes</taxon>
    </lineage>
</organism>
<dbReference type="Proteomes" id="UP000001555">
    <property type="component" value="Unassembled WGS sequence"/>
</dbReference>
<dbReference type="VEuPathDB" id="VectorBase:ISCW004870"/>
<accession>A0A1S4KVB6</accession>
<protein>
    <submittedName>
        <fullName evidence="2">Uncharacterized protein</fullName>
    </submittedName>
</protein>
<feature type="compositionally biased region" description="Basic residues" evidence="1">
    <location>
        <begin position="131"/>
        <end position="141"/>
    </location>
</feature>
<dbReference type="InParanoid" id="A0A1S4KVB6"/>
<reference evidence="2" key="2">
    <citation type="submission" date="2020-05" db="UniProtKB">
        <authorList>
            <consortium name="EnsemblMetazoa"/>
        </authorList>
    </citation>
    <scope>IDENTIFICATION</scope>
    <source>
        <strain evidence="2">wikel</strain>
    </source>
</reference>
<feature type="compositionally biased region" description="Pro residues" evidence="1">
    <location>
        <begin position="1"/>
        <end position="14"/>
    </location>
</feature>
<feature type="compositionally biased region" description="Low complexity" evidence="1">
    <location>
        <begin position="45"/>
        <end position="59"/>
    </location>
</feature>
<dbReference type="EnsemblMetazoa" id="ISCW004870-RA">
    <property type="protein sequence ID" value="ISCW004870-PA"/>
    <property type="gene ID" value="ISCW004870"/>
</dbReference>
<evidence type="ECO:0000313" key="3">
    <source>
        <dbReference type="Proteomes" id="UP000001555"/>
    </source>
</evidence>
<evidence type="ECO:0000313" key="2">
    <source>
        <dbReference type="EnsemblMetazoa" id="ISCW004870-PA"/>
    </source>
</evidence>
<feature type="region of interest" description="Disordered" evidence="1">
    <location>
        <begin position="1"/>
        <end position="141"/>
    </location>
</feature>